<gene>
    <name evidence="6" type="ORF">CWE09_04915</name>
</gene>
<dbReference type="Gene3D" id="3.40.1090.10">
    <property type="entry name" value="Cytosolic phospholipase A2 catalytic domain"/>
    <property type="match status" value="1"/>
</dbReference>
<dbReference type="InterPro" id="IPR050301">
    <property type="entry name" value="NTE"/>
</dbReference>
<name>A0A432WAU6_9GAMM</name>
<dbReference type="Proteomes" id="UP000288293">
    <property type="component" value="Unassembled WGS sequence"/>
</dbReference>
<evidence type="ECO:0000256" key="3">
    <source>
        <dbReference type="ARBA" id="ARBA00023098"/>
    </source>
</evidence>
<dbReference type="SUPFAM" id="SSF52151">
    <property type="entry name" value="FabD/lysophospholipase-like"/>
    <property type="match status" value="1"/>
</dbReference>
<reference evidence="6 7" key="1">
    <citation type="journal article" date="2011" name="Front. Microbiol.">
        <title>Genomic signatures of strain selection and enhancement in Bacillus atrophaeus var. globigii, a historical biowarfare simulant.</title>
        <authorList>
            <person name="Gibbons H.S."/>
            <person name="Broomall S.M."/>
            <person name="McNew L.A."/>
            <person name="Daligault H."/>
            <person name="Chapman C."/>
            <person name="Bruce D."/>
            <person name="Karavis M."/>
            <person name="Krepps M."/>
            <person name="McGregor P.A."/>
            <person name="Hong C."/>
            <person name="Park K.H."/>
            <person name="Akmal A."/>
            <person name="Feldman A."/>
            <person name="Lin J.S."/>
            <person name="Chang W.E."/>
            <person name="Higgs B.W."/>
            <person name="Demirev P."/>
            <person name="Lindquist J."/>
            <person name="Liem A."/>
            <person name="Fochler E."/>
            <person name="Read T.D."/>
            <person name="Tapia R."/>
            <person name="Johnson S."/>
            <person name="Bishop-Lilly K.A."/>
            <person name="Detter C."/>
            <person name="Han C."/>
            <person name="Sozhamannan S."/>
            <person name="Rosenzweig C.N."/>
            <person name="Skowronski E.W."/>
        </authorList>
    </citation>
    <scope>NUCLEOTIDE SEQUENCE [LARGE SCALE GENOMIC DNA]</scope>
    <source>
        <strain evidence="6 7">MLST1</strain>
    </source>
</reference>
<organism evidence="6 7">
    <name type="scientific">Aliidiomarina minuta</name>
    <dbReference type="NCBI Taxonomy" id="880057"/>
    <lineage>
        <taxon>Bacteria</taxon>
        <taxon>Pseudomonadati</taxon>
        <taxon>Pseudomonadota</taxon>
        <taxon>Gammaproteobacteria</taxon>
        <taxon>Alteromonadales</taxon>
        <taxon>Idiomarinaceae</taxon>
        <taxon>Aliidiomarina</taxon>
    </lineage>
</organism>
<dbReference type="OrthoDB" id="9798773at2"/>
<keyword evidence="1 4" id="KW-0378">Hydrolase</keyword>
<comment type="caution">
    <text evidence="6">The sequence shown here is derived from an EMBL/GenBank/DDBJ whole genome shotgun (WGS) entry which is preliminary data.</text>
</comment>
<feature type="active site" description="Proton acceptor" evidence="4">
    <location>
        <position position="200"/>
    </location>
</feature>
<dbReference type="GO" id="GO:0016787">
    <property type="term" value="F:hydrolase activity"/>
    <property type="evidence" value="ECO:0007669"/>
    <property type="project" value="UniProtKB-UniRule"/>
</dbReference>
<feature type="short sequence motif" description="GXSXG" evidence="4">
    <location>
        <begin position="36"/>
        <end position="40"/>
    </location>
</feature>
<dbReference type="PANTHER" id="PTHR14226">
    <property type="entry name" value="NEUROPATHY TARGET ESTERASE/SWISS CHEESE D.MELANOGASTER"/>
    <property type="match status" value="1"/>
</dbReference>
<dbReference type="PROSITE" id="PS51635">
    <property type="entry name" value="PNPLA"/>
    <property type="match status" value="1"/>
</dbReference>
<accession>A0A432WAU6</accession>
<evidence type="ECO:0000256" key="4">
    <source>
        <dbReference type="PROSITE-ProRule" id="PRU01161"/>
    </source>
</evidence>
<keyword evidence="7" id="KW-1185">Reference proteome</keyword>
<dbReference type="EMBL" id="PIPL01000001">
    <property type="protein sequence ID" value="RUO27106.1"/>
    <property type="molecule type" value="Genomic_DNA"/>
</dbReference>
<evidence type="ECO:0000313" key="6">
    <source>
        <dbReference type="EMBL" id="RUO27106.1"/>
    </source>
</evidence>
<comment type="caution">
    <text evidence="4">Lacks conserved residue(s) required for the propagation of feature annotation.</text>
</comment>
<dbReference type="InterPro" id="IPR016035">
    <property type="entry name" value="Acyl_Trfase/lysoPLipase"/>
</dbReference>
<evidence type="ECO:0000313" key="7">
    <source>
        <dbReference type="Proteomes" id="UP000288293"/>
    </source>
</evidence>
<proteinExistence type="predicted"/>
<evidence type="ECO:0000256" key="1">
    <source>
        <dbReference type="ARBA" id="ARBA00022801"/>
    </source>
</evidence>
<evidence type="ECO:0000259" key="5">
    <source>
        <dbReference type="PROSITE" id="PS51635"/>
    </source>
</evidence>
<sequence length="372" mass="41704">MLTGGGARAAYQVGVLKGIATLVPRAHPLPFRIMCGTSAGALNASAMACYASNFHLAVKKLEHVWANFSTDQVYRSSNTELVGHLLGRVGRLFQSETMENPASSLFDNQPLRELIMKVVDFKKIDRHIANGYLRALSVSASCYNNGHSISFYEGSSHYRDWQRSKRRGIRTRLTQEHLMASAAIPLVFPAIEIQHQFYGDGAIHQISPLSAPIHLGASKILVIGVDEAHMEDPLNRHYVPSSAAIAGHLLDTIFADTLNSDLERLQRINETIRQLDKAGIEHPQLRRIDTLIVKPELDFNQLAHKHFLTMPKSVRRLLSLIGIDQDTPSSIVSYLLFEKPYCRELIQIGYQDAMRQREDIHHFLELGGRPIT</sequence>
<keyword evidence="3 4" id="KW-0443">Lipid metabolism</keyword>
<evidence type="ECO:0000256" key="2">
    <source>
        <dbReference type="ARBA" id="ARBA00022963"/>
    </source>
</evidence>
<dbReference type="GO" id="GO:0016042">
    <property type="term" value="P:lipid catabolic process"/>
    <property type="evidence" value="ECO:0007669"/>
    <property type="project" value="UniProtKB-UniRule"/>
</dbReference>
<feature type="active site" description="Nucleophile" evidence="4">
    <location>
        <position position="38"/>
    </location>
</feature>
<dbReference type="PANTHER" id="PTHR14226:SF57">
    <property type="entry name" value="BLR7027 PROTEIN"/>
    <property type="match status" value="1"/>
</dbReference>
<dbReference type="AlphaFoldDB" id="A0A432WAU6"/>
<protein>
    <submittedName>
        <fullName evidence="6">Patatin</fullName>
    </submittedName>
</protein>
<dbReference type="InterPro" id="IPR002641">
    <property type="entry name" value="PNPLA_dom"/>
</dbReference>
<keyword evidence="2 4" id="KW-0442">Lipid degradation</keyword>
<feature type="domain" description="PNPLA" evidence="5">
    <location>
        <begin position="1"/>
        <end position="213"/>
    </location>
</feature>
<dbReference type="Pfam" id="PF01734">
    <property type="entry name" value="Patatin"/>
    <property type="match status" value="1"/>
</dbReference>
<feature type="short sequence motif" description="DGA/G" evidence="4">
    <location>
        <begin position="200"/>
        <end position="202"/>
    </location>
</feature>